<sequence>MGWLKRAMGLEAPQASGKASMSDEPKLPMGLALGRMICFKADVKALLVGSTEIVVPDDDKVMAIGEVDLGKGMRLVRCYLDNDDYFVQFVMSGPSEDDIDDIILFGYHDVKTLASKSELLRMIGPSSKIGMPYYELEGIEYARQWGTEDGQTEMTALTENVTSTSDGSYPVYHDCVLYARDLDLTNRREFLVLSAETDEPGNISLSTAVGVTLQLTDISVL</sequence>
<organism evidence="1 2">
    <name type="scientific">Pseudomonas fluorescens (strain SBW25)</name>
    <dbReference type="NCBI Taxonomy" id="216595"/>
    <lineage>
        <taxon>Bacteria</taxon>
        <taxon>Pseudomonadati</taxon>
        <taxon>Pseudomonadota</taxon>
        <taxon>Gammaproteobacteria</taxon>
        <taxon>Pseudomonadales</taxon>
        <taxon>Pseudomonadaceae</taxon>
        <taxon>Pseudomonas</taxon>
    </lineage>
</organism>
<dbReference type="Pfam" id="PF10679">
    <property type="entry name" value="DUF2491"/>
    <property type="match status" value="1"/>
</dbReference>
<dbReference type="Proteomes" id="UP000002332">
    <property type="component" value="Plasmid pQBR103"/>
</dbReference>
<evidence type="ECO:0000313" key="2">
    <source>
        <dbReference type="Proteomes" id="UP000002332"/>
    </source>
</evidence>
<accession>A4V7H6</accession>
<keyword evidence="1" id="KW-0614">Plasmid</keyword>
<protein>
    <recommendedName>
        <fullName evidence="3">DUF2491 family protein</fullName>
    </recommendedName>
</protein>
<dbReference type="EMBL" id="AM235768">
    <property type="protein sequence ID" value="CAM96113.1"/>
    <property type="molecule type" value="Genomic_DNA"/>
</dbReference>
<geneLocation type="plasmid" evidence="1 2">
    <name>pQBR103</name>
</geneLocation>
<evidence type="ECO:0008006" key="3">
    <source>
        <dbReference type="Google" id="ProtNLM"/>
    </source>
</evidence>
<gene>
    <name evidence="1" type="ordered locus">pQBR0081</name>
</gene>
<dbReference type="RefSeq" id="WP_011922890.1">
    <property type="nucleotide sequence ID" value="NC_009444.1"/>
</dbReference>
<dbReference type="AlphaFoldDB" id="A4V7H6"/>
<reference evidence="1 2" key="1">
    <citation type="journal article" date="2007" name="ISME J.">
        <title>Sequence-based analysis of pQBR103; a representative of a unique, transfer-proficient mega plasmid resident in the microbial community of sugar beet.</title>
        <authorList>
            <person name="Tett A."/>
            <person name="Spiers A.J."/>
            <person name="Crossman L.C."/>
            <person name="Ager D."/>
            <person name="Ciric L."/>
            <person name="Dow J.M."/>
            <person name="Fry J.C."/>
            <person name="Harris D."/>
            <person name="Lilley A."/>
            <person name="Oliver A."/>
            <person name="Parkhill J."/>
            <person name="Quail M.A."/>
            <person name="Rainey P.B."/>
            <person name="Saunders N.J."/>
            <person name="Seeger K."/>
            <person name="Snyder L.A.S."/>
            <person name="Squares R."/>
            <person name="Thomas C.M."/>
            <person name="Turner S.L."/>
            <person name="Zhang X.-X."/>
            <person name="Field D."/>
            <person name="Bailey M.J."/>
        </authorList>
    </citation>
    <scope>NUCLEOTIDE SEQUENCE [LARGE SCALE GENOMIC DNA]</scope>
    <source>
        <strain evidence="1 2">SBW25</strain>
    </source>
</reference>
<dbReference type="InterPro" id="IPR019621">
    <property type="entry name" value="DUF2491"/>
</dbReference>
<proteinExistence type="predicted"/>
<dbReference type="PATRIC" id="fig|216595.4.peg.49"/>
<name>A4V7H6_PSEFS</name>
<evidence type="ECO:0000313" key="1">
    <source>
        <dbReference type="EMBL" id="CAM96113.1"/>
    </source>
</evidence>